<dbReference type="EMBL" id="BRXU01000005">
    <property type="protein sequence ID" value="GLC51904.1"/>
    <property type="molecule type" value="Genomic_DNA"/>
</dbReference>
<dbReference type="AlphaFoldDB" id="A0A9W6BGW7"/>
<name>A0A9W6BGW7_9CHLO</name>
<evidence type="ECO:0000313" key="3">
    <source>
        <dbReference type="Proteomes" id="UP001165080"/>
    </source>
</evidence>
<gene>
    <name evidence="2" type="primary">PLEST003608</name>
    <name evidence="2" type="ORF">PLESTB_000561300</name>
</gene>
<keyword evidence="3" id="KW-1185">Reference proteome</keyword>
<accession>A0A9W6BGW7</accession>
<proteinExistence type="predicted"/>
<evidence type="ECO:0000256" key="1">
    <source>
        <dbReference type="SAM" id="MobiDB-lite"/>
    </source>
</evidence>
<evidence type="ECO:0000313" key="2">
    <source>
        <dbReference type="EMBL" id="GLC51904.1"/>
    </source>
</evidence>
<comment type="caution">
    <text evidence="2">The sequence shown here is derived from an EMBL/GenBank/DDBJ whole genome shotgun (WGS) entry which is preliminary data.</text>
</comment>
<protein>
    <submittedName>
        <fullName evidence="2">Uncharacterized protein</fullName>
    </submittedName>
</protein>
<reference evidence="2 3" key="1">
    <citation type="journal article" date="2023" name="Commun. Biol.">
        <title>Reorganization of the ancestral sex-determining regions during the evolution of trioecy in Pleodorina starrii.</title>
        <authorList>
            <person name="Takahashi K."/>
            <person name="Suzuki S."/>
            <person name="Kawai-Toyooka H."/>
            <person name="Yamamoto K."/>
            <person name="Hamaji T."/>
            <person name="Ootsuki R."/>
            <person name="Yamaguchi H."/>
            <person name="Kawachi M."/>
            <person name="Higashiyama T."/>
            <person name="Nozaki H."/>
        </authorList>
    </citation>
    <scope>NUCLEOTIDE SEQUENCE [LARGE SCALE GENOMIC DNA]</scope>
    <source>
        <strain evidence="2 3">NIES-4479</strain>
    </source>
</reference>
<sequence length="308" mass="31220">MLHRHRRSRSSTSDGKAAIVRIIVPGITPSGITTMATPKASFQAVRRGGTVKARRSRAVPGLSGLQSRNCDLAYGTIADQQTSTSIAALLRKGSTAGSTDFGAIQQAGNSLNTLGAALLGGLQVKLLKNATALLGDAVAGRAAAPSMRLTVRRALRATAMAACTASYVVKVCTLAGSLAHAVDFSHGGLATEAELANAVCTLLGPTVGTASPPLLRAVGPVSAIAADGLDLNAAVLELAQHLTENHNHPAELAAAGVEKVHDVVLTCIGAVESCQELMKIAAAPVGARADKRDGSDGCGGNSGEEDEH</sequence>
<feature type="region of interest" description="Disordered" evidence="1">
    <location>
        <begin position="289"/>
        <end position="308"/>
    </location>
</feature>
<dbReference type="Proteomes" id="UP001165080">
    <property type="component" value="Unassembled WGS sequence"/>
</dbReference>
<organism evidence="2 3">
    <name type="scientific">Pleodorina starrii</name>
    <dbReference type="NCBI Taxonomy" id="330485"/>
    <lineage>
        <taxon>Eukaryota</taxon>
        <taxon>Viridiplantae</taxon>
        <taxon>Chlorophyta</taxon>
        <taxon>core chlorophytes</taxon>
        <taxon>Chlorophyceae</taxon>
        <taxon>CS clade</taxon>
        <taxon>Chlamydomonadales</taxon>
        <taxon>Volvocaceae</taxon>
        <taxon>Pleodorina</taxon>
    </lineage>
</organism>